<evidence type="ECO:0000313" key="2">
    <source>
        <dbReference type="EMBL" id="PKW17884.1"/>
    </source>
</evidence>
<dbReference type="OrthoDB" id="2313602at2"/>
<dbReference type="EMBL" id="PJNB01000001">
    <property type="protein sequence ID" value="PKW17884.1"/>
    <property type="molecule type" value="Genomic_DNA"/>
</dbReference>
<organism evidence="2 3">
    <name type="scientific">Saccharopolyspora spinosa</name>
    <dbReference type="NCBI Taxonomy" id="60894"/>
    <lineage>
        <taxon>Bacteria</taxon>
        <taxon>Bacillati</taxon>
        <taxon>Actinomycetota</taxon>
        <taxon>Actinomycetes</taxon>
        <taxon>Pseudonocardiales</taxon>
        <taxon>Pseudonocardiaceae</taxon>
        <taxon>Saccharopolyspora</taxon>
    </lineage>
</organism>
<sequence length="176" mass="18488">MSKVQYQCSMSLDGFIAGPGGDMSWLGELELESDPATAAIVHQVGALLIGNNTFRGDDPNKGTESEGAYGGQWTGPSFVLTHRIPDTPVPDVTFVSDLETAVAAAKEAAGGKVVSVLGANVAKQLIEAGLLDEILVWITPVLLGDGVRLFDHPGGTNIKLEVLDMTGPNMLMRVVK</sequence>
<dbReference type="InterPro" id="IPR050765">
    <property type="entry name" value="Riboflavin_Biosynth_HTPR"/>
</dbReference>
<dbReference type="AlphaFoldDB" id="A0A2N3Y4P3"/>
<dbReference type="Proteomes" id="UP000233786">
    <property type="component" value="Unassembled WGS sequence"/>
</dbReference>
<protein>
    <submittedName>
        <fullName evidence="2">Dihydrofolate reductase</fullName>
    </submittedName>
</protein>
<dbReference type="RefSeq" id="WP_029535812.1">
    <property type="nucleotide sequence ID" value="NZ_CP061007.1"/>
</dbReference>
<dbReference type="Pfam" id="PF01872">
    <property type="entry name" value="RibD_C"/>
    <property type="match status" value="1"/>
</dbReference>
<dbReference type="GO" id="GO:0008703">
    <property type="term" value="F:5-amino-6-(5-phosphoribosylamino)uracil reductase activity"/>
    <property type="evidence" value="ECO:0007669"/>
    <property type="project" value="InterPro"/>
</dbReference>
<dbReference type="PANTHER" id="PTHR38011:SF12">
    <property type="entry name" value="BIFUNCTIONAL DEAMINASE-REDUCTASE DOMAIN PROTEIN"/>
    <property type="match status" value="1"/>
</dbReference>
<dbReference type="InterPro" id="IPR002734">
    <property type="entry name" value="RibDG_C"/>
</dbReference>
<accession>A0A2N3Y4P3</accession>
<name>A0A2N3Y4P3_SACSN</name>
<dbReference type="InterPro" id="IPR024072">
    <property type="entry name" value="DHFR-like_dom_sf"/>
</dbReference>
<comment type="caution">
    <text evidence="2">The sequence shown here is derived from an EMBL/GenBank/DDBJ whole genome shotgun (WGS) entry which is preliminary data.</text>
</comment>
<keyword evidence="3" id="KW-1185">Reference proteome</keyword>
<dbReference type="SUPFAM" id="SSF53597">
    <property type="entry name" value="Dihydrofolate reductase-like"/>
    <property type="match status" value="1"/>
</dbReference>
<dbReference type="PANTHER" id="PTHR38011">
    <property type="entry name" value="DIHYDROFOLATE REDUCTASE FAMILY PROTEIN (AFU_ORTHOLOGUE AFUA_8G06820)"/>
    <property type="match status" value="1"/>
</dbReference>
<reference evidence="2" key="1">
    <citation type="submission" date="2017-12" db="EMBL/GenBank/DDBJ databases">
        <title>Sequencing the genomes of 1000 Actinobacteria strains.</title>
        <authorList>
            <person name="Klenk H.-P."/>
        </authorList>
    </citation>
    <scope>NUCLEOTIDE SEQUENCE [LARGE SCALE GENOMIC DNA]</scope>
    <source>
        <strain evidence="2">DSM 44228</strain>
    </source>
</reference>
<gene>
    <name evidence="2" type="ORF">A8926_5909</name>
</gene>
<feature type="domain" description="Bacterial bifunctional deaminase-reductase C-terminal" evidence="1">
    <location>
        <begin position="3"/>
        <end position="162"/>
    </location>
</feature>
<dbReference type="STRING" id="994479.GCA_000194155_05746"/>
<evidence type="ECO:0000313" key="3">
    <source>
        <dbReference type="Proteomes" id="UP000233786"/>
    </source>
</evidence>
<proteinExistence type="predicted"/>
<dbReference type="Gene3D" id="3.40.430.10">
    <property type="entry name" value="Dihydrofolate Reductase, subunit A"/>
    <property type="match status" value="1"/>
</dbReference>
<dbReference type="GO" id="GO:0009231">
    <property type="term" value="P:riboflavin biosynthetic process"/>
    <property type="evidence" value="ECO:0007669"/>
    <property type="project" value="InterPro"/>
</dbReference>
<evidence type="ECO:0000259" key="1">
    <source>
        <dbReference type="Pfam" id="PF01872"/>
    </source>
</evidence>